<dbReference type="PROSITE" id="PS50146">
    <property type="entry name" value="DAGK"/>
    <property type="match status" value="1"/>
</dbReference>
<dbReference type="Gene3D" id="2.60.200.40">
    <property type="match status" value="1"/>
</dbReference>
<evidence type="ECO:0000256" key="1">
    <source>
        <dbReference type="ARBA" id="ARBA00001946"/>
    </source>
</evidence>
<evidence type="ECO:0000256" key="7">
    <source>
        <dbReference type="ARBA" id="ARBA00022840"/>
    </source>
</evidence>
<dbReference type="InterPro" id="IPR045540">
    <property type="entry name" value="YegS/DAGK_C"/>
</dbReference>
<dbReference type="InterPro" id="IPR001206">
    <property type="entry name" value="Diacylglycerol_kinase_cat_dom"/>
</dbReference>
<comment type="cofactor">
    <cofactor evidence="1">
        <name>Mg(2+)</name>
        <dbReference type="ChEBI" id="CHEBI:18420"/>
    </cofactor>
</comment>
<organism evidence="13 14">
    <name type="scientific">Nemorincola caseinilytica</name>
    <dbReference type="NCBI Taxonomy" id="2054315"/>
    <lineage>
        <taxon>Bacteria</taxon>
        <taxon>Pseudomonadati</taxon>
        <taxon>Bacteroidota</taxon>
        <taxon>Chitinophagia</taxon>
        <taxon>Chitinophagales</taxon>
        <taxon>Chitinophagaceae</taxon>
        <taxon>Nemorincola</taxon>
    </lineage>
</organism>
<sequence>MSKRHIVFIVNPRSGIERQKEISHAIDAHLDSDLYTHEIRLTEYAKHGTLLAREAAAQGAYAVVAVGGDGSVNDVVHGLAGTDTVLGVIPKGSGNGMARTIGLPLTTDEAVKVISAGKTLAMDVGYANERIFISNAGVAFDALISKKFAKSEKRGLAVYSWLVTKHMWLYKTWNFHIEIDGKIMNERAFMVVVANGTQFGYNFRIAPMASYTDGLLDVIIVRRFPKILGGIIALRAMTGTIDKSRYVRHFTGREMTISHPQLRLMQTDGDAHECASSITFRIKPGAQRVIVP</sequence>
<gene>
    <name evidence="13" type="ORF">GCM10023093_14380</name>
</gene>
<proteinExistence type="predicted"/>
<evidence type="ECO:0000259" key="12">
    <source>
        <dbReference type="PROSITE" id="PS50146"/>
    </source>
</evidence>
<evidence type="ECO:0000256" key="3">
    <source>
        <dbReference type="ARBA" id="ARBA00022679"/>
    </source>
</evidence>
<evidence type="ECO:0000256" key="11">
    <source>
        <dbReference type="ARBA" id="ARBA00023264"/>
    </source>
</evidence>
<dbReference type="InterPro" id="IPR016064">
    <property type="entry name" value="NAD/diacylglycerol_kinase_sf"/>
</dbReference>
<keyword evidence="6 13" id="KW-0418">Kinase</keyword>
<dbReference type="PANTHER" id="PTHR12358:SF106">
    <property type="entry name" value="LIPID KINASE YEGS"/>
    <property type="match status" value="1"/>
</dbReference>
<keyword evidence="2" id="KW-0444">Lipid biosynthesis</keyword>
<evidence type="ECO:0000256" key="9">
    <source>
        <dbReference type="ARBA" id="ARBA00023098"/>
    </source>
</evidence>
<comment type="caution">
    <text evidence="13">The sequence shown here is derived from an EMBL/GenBank/DDBJ whole genome shotgun (WGS) entry which is preliminary data.</text>
</comment>
<dbReference type="Pfam" id="PF00781">
    <property type="entry name" value="DAGK_cat"/>
    <property type="match status" value="1"/>
</dbReference>
<accession>A0ABP8NB47</accession>
<protein>
    <submittedName>
        <fullName evidence="13">Diacylglycerol kinase family lipid kinase</fullName>
    </submittedName>
</protein>
<evidence type="ECO:0000256" key="4">
    <source>
        <dbReference type="ARBA" id="ARBA00022723"/>
    </source>
</evidence>
<keyword evidence="7" id="KW-0067">ATP-binding</keyword>
<dbReference type="RefSeq" id="WP_345080772.1">
    <property type="nucleotide sequence ID" value="NZ_BAABFA010000009.1"/>
</dbReference>
<dbReference type="InterPro" id="IPR017438">
    <property type="entry name" value="ATP-NAD_kinase_N"/>
</dbReference>
<dbReference type="NCBIfam" id="TIGR00147">
    <property type="entry name" value="YegS/Rv2252/BmrU family lipid kinase"/>
    <property type="match status" value="1"/>
</dbReference>
<evidence type="ECO:0000313" key="14">
    <source>
        <dbReference type="Proteomes" id="UP001500067"/>
    </source>
</evidence>
<evidence type="ECO:0000256" key="8">
    <source>
        <dbReference type="ARBA" id="ARBA00022842"/>
    </source>
</evidence>
<keyword evidence="4" id="KW-0479">Metal-binding</keyword>
<dbReference type="Proteomes" id="UP001500067">
    <property type="component" value="Unassembled WGS sequence"/>
</dbReference>
<dbReference type="SMART" id="SM00046">
    <property type="entry name" value="DAGKc"/>
    <property type="match status" value="1"/>
</dbReference>
<evidence type="ECO:0000256" key="10">
    <source>
        <dbReference type="ARBA" id="ARBA00023209"/>
    </source>
</evidence>
<keyword evidence="14" id="KW-1185">Reference proteome</keyword>
<keyword evidence="5" id="KW-0547">Nucleotide-binding</keyword>
<dbReference type="PANTHER" id="PTHR12358">
    <property type="entry name" value="SPHINGOSINE KINASE"/>
    <property type="match status" value="1"/>
</dbReference>
<keyword evidence="10" id="KW-0594">Phospholipid biosynthesis</keyword>
<reference evidence="14" key="1">
    <citation type="journal article" date="2019" name="Int. J. Syst. Evol. Microbiol.">
        <title>The Global Catalogue of Microorganisms (GCM) 10K type strain sequencing project: providing services to taxonomists for standard genome sequencing and annotation.</title>
        <authorList>
            <consortium name="The Broad Institute Genomics Platform"/>
            <consortium name="The Broad Institute Genome Sequencing Center for Infectious Disease"/>
            <person name="Wu L."/>
            <person name="Ma J."/>
        </authorList>
    </citation>
    <scope>NUCLEOTIDE SEQUENCE [LARGE SCALE GENOMIC DNA]</scope>
    <source>
        <strain evidence="14">JCM 32105</strain>
    </source>
</reference>
<keyword evidence="9" id="KW-0443">Lipid metabolism</keyword>
<dbReference type="SUPFAM" id="SSF111331">
    <property type="entry name" value="NAD kinase/diacylglycerol kinase-like"/>
    <property type="match status" value="1"/>
</dbReference>
<dbReference type="Pfam" id="PF19279">
    <property type="entry name" value="YegS_C"/>
    <property type="match status" value="1"/>
</dbReference>
<evidence type="ECO:0000256" key="5">
    <source>
        <dbReference type="ARBA" id="ARBA00022741"/>
    </source>
</evidence>
<dbReference type="InterPro" id="IPR050187">
    <property type="entry name" value="Lipid_Phosphate_FormReg"/>
</dbReference>
<keyword evidence="8" id="KW-0460">Magnesium</keyword>
<dbReference type="GO" id="GO:0016301">
    <property type="term" value="F:kinase activity"/>
    <property type="evidence" value="ECO:0007669"/>
    <property type="project" value="UniProtKB-KW"/>
</dbReference>
<evidence type="ECO:0000256" key="6">
    <source>
        <dbReference type="ARBA" id="ARBA00022777"/>
    </source>
</evidence>
<dbReference type="EMBL" id="BAABFA010000009">
    <property type="protein sequence ID" value="GAA4464306.1"/>
    <property type="molecule type" value="Genomic_DNA"/>
</dbReference>
<feature type="domain" description="DAGKc" evidence="12">
    <location>
        <begin position="1"/>
        <end position="131"/>
    </location>
</feature>
<dbReference type="Gene3D" id="3.40.50.10330">
    <property type="entry name" value="Probable inorganic polyphosphate/atp-NAD kinase, domain 1"/>
    <property type="match status" value="1"/>
</dbReference>
<evidence type="ECO:0000313" key="13">
    <source>
        <dbReference type="EMBL" id="GAA4464306.1"/>
    </source>
</evidence>
<evidence type="ECO:0000256" key="2">
    <source>
        <dbReference type="ARBA" id="ARBA00022516"/>
    </source>
</evidence>
<name>A0ABP8NB47_9BACT</name>
<keyword evidence="11" id="KW-1208">Phospholipid metabolism</keyword>
<dbReference type="InterPro" id="IPR005218">
    <property type="entry name" value="Diacylglycerol/lipid_kinase"/>
</dbReference>
<keyword evidence="3" id="KW-0808">Transferase</keyword>